<keyword evidence="3" id="KW-1185">Reference proteome</keyword>
<evidence type="ECO:0000313" key="3">
    <source>
        <dbReference type="Proteomes" id="UP001243330"/>
    </source>
</evidence>
<feature type="compositionally biased region" description="Basic and acidic residues" evidence="1">
    <location>
        <begin position="170"/>
        <end position="185"/>
    </location>
</feature>
<feature type="compositionally biased region" description="Polar residues" evidence="1">
    <location>
        <begin position="76"/>
        <end position="98"/>
    </location>
</feature>
<feature type="compositionally biased region" description="Basic residues" evidence="1">
    <location>
        <begin position="1"/>
        <end position="10"/>
    </location>
</feature>
<evidence type="ECO:0000256" key="1">
    <source>
        <dbReference type="SAM" id="MobiDB-lite"/>
    </source>
</evidence>
<reference evidence="2" key="1">
    <citation type="submission" date="2023-01" db="EMBL/GenBank/DDBJ databases">
        <title>Colletotrichum chrysophilum M932 genome sequence.</title>
        <authorList>
            <person name="Baroncelli R."/>
        </authorList>
    </citation>
    <scope>NUCLEOTIDE SEQUENCE</scope>
    <source>
        <strain evidence="2">M932</strain>
    </source>
</reference>
<feature type="compositionally biased region" description="Basic and acidic residues" evidence="1">
    <location>
        <begin position="43"/>
        <end position="54"/>
    </location>
</feature>
<comment type="caution">
    <text evidence="2">The sequence shown here is derived from an EMBL/GenBank/DDBJ whole genome shotgun (WGS) entry which is preliminary data.</text>
</comment>
<sequence length="206" mass="22477">MGNAGKKRRRVADDVKPIKGKKPRLAKPPAAAKSNKKLNTQRSDSKESLEPNEDKCTCIVAELSNAGHNTTTTTTDLSQYAFQQTNDGANRTRTVNSTEKPRQEEEEDDDDEVTGKGITLSQMWEMTSAMPANPVGLLRDAFGKEATKGLTALSQNMVAKDAAAKTKNASRTDADEGVEDQHSEKDAEFVVVELKCCDSSMQLWLA</sequence>
<dbReference type="EMBL" id="JAQOWY010000422">
    <property type="protein sequence ID" value="KAK1842295.1"/>
    <property type="molecule type" value="Genomic_DNA"/>
</dbReference>
<proteinExistence type="predicted"/>
<feature type="region of interest" description="Disordered" evidence="1">
    <location>
        <begin position="68"/>
        <end position="115"/>
    </location>
</feature>
<dbReference type="AlphaFoldDB" id="A0AAD9EBA6"/>
<organism evidence="2 3">
    <name type="scientific">Colletotrichum chrysophilum</name>
    <dbReference type="NCBI Taxonomy" id="1836956"/>
    <lineage>
        <taxon>Eukaryota</taxon>
        <taxon>Fungi</taxon>
        <taxon>Dikarya</taxon>
        <taxon>Ascomycota</taxon>
        <taxon>Pezizomycotina</taxon>
        <taxon>Sordariomycetes</taxon>
        <taxon>Hypocreomycetidae</taxon>
        <taxon>Glomerellales</taxon>
        <taxon>Glomerellaceae</taxon>
        <taxon>Colletotrichum</taxon>
        <taxon>Colletotrichum gloeosporioides species complex</taxon>
    </lineage>
</organism>
<feature type="region of interest" description="Disordered" evidence="1">
    <location>
        <begin position="164"/>
        <end position="185"/>
    </location>
</feature>
<evidence type="ECO:0000313" key="2">
    <source>
        <dbReference type="EMBL" id="KAK1842295.1"/>
    </source>
</evidence>
<feature type="region of interest" description="Disordered" evidence="1">
    <location>
        <begin position="1"/>
        <end position="54"/>
    </location>
</feature>
<accession>A0AAD9EBA6</accession>
<name>A0AAD9EBA6_9PEZI</name>
<dbReference type="Proteomes" id="UP001243330">
    <property type="component" value="Unassembled WGS sequence"/>
</dbReference>
<gene>
    <name evidence="2" type="ORF">CCHR01_15072</name>
</gene>
<protein>
    <submittedName>
        <fullName evidence="2">Uncharacterized protein</fullName>
    </submittedName>
</protein>